<feature type="transmembrane region" description="Helical" evidence="1">
    <location>
        <begin position="275"/>
        <end position="292"/>
    </location>
</feature>
<keyword evidence="1" id="KW-0812">Transmembrane</keyword>
<proteinExistence type="predicted"/>
<keyword evidence="1" id="KW-0472">Membrane</keyword>
<dbReference type="RefSeq" id="WP_146292153.1">
    <property type="nucleotide sequence ID" value="NZ_SELH01000016.1"/>
</dbReference>
<dbReference type="OrthoDB" id="679319at2"/>
<gene>
    <name evidence="2" type="ORF">ETU09_04580</name>
</gene>
<keyword evidence="1" id="KW-1133">Transmembrane helix</keyword>
<protein>
    <submittedName>
        <fullName evidence="2">Uncharacterized protein</fullName>
    </submittedName>
</protein>
<reference evidence="2 3" key="1">
    <citation type="submission" date="2019-02" db="EMBL/GenBank/DDBJ databases">
        <title>Apibacter muscae sp. nov.: a novel member of the house fly microbiota.</title>
        <authorList>
            <person name="Park R."/>
        </authorList>
    </citation>
    <scope>NUCLEOTIDE SEQUENCE [LARGE SCALE GENOMIC DNA]</scope>
    <source>
        <strain evidence="2 3">AL1</strain>
    </source>
</reference>
<accession>A0A563DGC0</accession>
<name>A0A563DGC0_9FLAO</name>
<comment type="caution">
    <text evidence="2">The sequence shown here is derived from an EMBL/GenBank/DDBJ whole genome shotgun (WGS) entry which is preliminary data.</text>
</comment>
<evidence type="ECO:0000313" key="2">
    <source>
        <dbReference type="EMBL" id="TWP29122.1"/>
    </source>
</evidence>
<dbReference type="Proteomes" id="UP000319499">
    <property type="component" value="Unassembled WGS sequence"/>
</dbReference>
<sequence>MNYQSPIRLFEYCNIDYKESLDIKKVKKIIGLEFSFAKEGYITLENLDYSKDQIFKEIERDDFLQRFNFHLQIWENKSLLNFLERQEINLPILGKWISLCNKQNCNFKPFISPYFAYSINKVFKKCLSSKNFKLVNEWLDFFVFIDTLQDEFLATESLKNFLIDKTHILKNVNKNTYVTKLPQINDWLNEPFSNFVNKLPESLNDQIDKLVTELINFSVEIQFENKKLCYQIIKELKLIQNINEDLKLLISENHKIYKKKNISIRNIRNIRKRDIIRFILALFIIIRFLSVINKGVFTDKEKNSIKNFKEEVNFEKEIFIENRNKLSTIHWDSLEVVKNSKIVMHKDVKYFLILENKLNQKKESSVQFVNNSKYPLIISIPDNDNDLVDFKVEAGRNLSVKVNSNVMDLIFSLQNKYHELLHKENKNYIPILISDSLDLTLRKINFNQSGKIIDIDHPEGKDDLSVIIETDSNNRSYFYVVGKYDWIAPKKMFMVQNKIIYNYQYLPEE</sequence>
<dbReference type="EMBL" id="SELH01000016">
    <property type="protein sequence ID" value="TWP29122.1"/>
    <property type="molecule type" value="Genomic_DNA"/>
</dbReference>
<evidence type="ECO:0000256" key="1">
    <source>
        <dbReference type="SAM" id="Phobius"/>
    </source>
</evidence>
<keyword evidence="3" id="KW-1185">Reference proteome</keyword>
<dbReference type="AlphaFoldDB" id="A0A563DGC0"/>
<evidence type="ECO:0000313" key="3">
    <source>
        <dbReference type="Proteomes" id="UP000319499"/>
    </source>
</evidence>
<organism evidence="2 3">
    <name type="scientific">Apibacter muscae</name>
    <dbReference type="NCBI Taxonomy" id="2509004"/>
    <lineage>
        <taxon>Bacteria</taxon>
        <taxon>Pseudomonadati</taxon>
        <taxon>Bacteroidota</taxon>
        <taxon>Flavobacteriia</taxon>
        <taxon>Flavobacteriales</taxon>
        <taxon>Weeksellaceae</taxon>
        <taxon>Apibacter</taxon>
    </lineage>
</organism>